<evidence type="ECO:0000256" key="1">
    <source>
        <dbReference type="SAM" id="SignalP"/>
    </source>
</evidence>
<dbReference type="Proteomes" id="UP001247805">
    <property type="component" value="Unassembled WGS sequence"/>
</dbReference>
<dbReference type="SUPFAM" id="SSF53850">
    <property type="entry name" value="Periplasmic binding protein-like II"/>
    <property type="match status" value="1"/>
</dbReference>
<feature type="domain" description="Solute-binding protein family 3/N-terminal" evidence="2">
    <location>
        <begin position="47"/>
        <end position="126"/>
    </location>
</feature>
<sequence>MFFKFLIALHLLLLSVSTTVKANTKFLFCIENYDAKPYYYTSETSGEHDNNLKGVLVEVATKAAEKVGWSAEIVRHPWLRCQHLVKQGKIHGLLTMIKNEDRLQQFAFPPNELYLAEVKLAIIAKRGGYSIVTLPHRSLCLMRITY</sequence>
<organism evidence="3 4">
    <name type="scientific">Paraglaciecola aquimarina</name>
    <dbReference type="NCBI Taxonomy" id="1235557"/>
    <lineage>
        <taxon>Bacteria</taxon>
        <taxon>Pseudomonadati</taxon>
        <taxon>Pseudomonadota</taxon>
        <taxon>Gammaproteobacteria</taxon>
        <taxon>Alteromonadales</taxon>
        <taxon>Alteromonadaceae</taxon>
        <taxon>Paraglaciecola</taxon>
    </lineage>
</organism>
<evidence type="ECO:0000259" key="2">
    <source>
        <dbReference type="Pfam" id="PF00497"/>
    </source>
</evidence>
<dbReference type="EMBL" id="JAWDIO010000002">
    <property type="protein sequence ID" value="MDU0354811.1"/>
    <property type="molecule type" value="Genomic_DNA"/>
</dbReference>
<feature type="signal peptide" evidence="1">
    <location>
        <begin position="1"/>
        <end position="22"/>
    </location>
</feature>
<dbReference type="Gene3D" id="3.40.190.10">
    <property type="entry name" value="Periplasmic binding protein-like II"/>
    <property type="match status" value="1"/>
</dbReference>
<gene>
    <name evidence="3" type="ORF">RS130_13580</name>
</gene>
<dbReference type="Pfam" id="PF00497">
    <property type="entry name" value="SBP_bac_3"/>
    <property type="match status" value="1"/>
</dbReference>
<reference evidence="3 4" key="1">
    <citation type="submission" date="2023-10" db="EMBL/GenBank/DDBJ databases">
        <title>Glaciecola aquimarina strain GGW-M5 nov., isolated from a coastal seawater.</title>
        <authorList>
            <person name="Bayburt H."/>
            <person name="Kim J.M."/>
            <person name="Choi B.J."/>
            <person name="Jeon C.O."/>
        </authorList>
    </citation>
    <scope>NUCLEOTIDE SEQUENCE [LARGE SCALE GENOMIC DNA]</scope>
    <source>
        <strain evidence="3 4">KCTC 32108</strain>
    </source>
</reference>
<evidence type="ECO:0000313" key="3">
    <source>
        <dbReference type="EMBL" id="MDU0354811.1"/>
    </source>
</evidence>
<dbReference type="InterPro" id="IPR001638">
    <property type="entry name" value="Solute-binding_3/MltF_N"/>
</dbReference>
<protein>
    <submittedName>
        <fullName evidence="3">Transporter substrate-binding domain-containing protein</fullName>
    </submittedName>
</protein>
<dbReference type="RefSeq" id="WP_316026386.1">
    <property type="nucleotide sequence ID" value="NZ_JAWDIO010000002.1"/>
</dbReference>
<feature type="chain" id="PRO_5045725362" evidence="1">
    <location>
        <begin position="23"/>
        <end position="146"/>
    </location>
</feature>
<evidence type="ECO:0000313" key="4">
    <source>
        <dbReference type="Proteomes" id="UP001247805"/>
    </source>
</evidence>
<name>A0ABU3SXR7_9ALTE</name>
<keyword evidence="4" id="KW-1185">Reference proteome</keyword>
<comment type="caution">
    <text evidence="3">The sequence shown here is derived from an EMBL/GenBank/DDBJ whole genome shotgun (WGS) entry which is preliminary data.</text>
</comment>
<keyword evidence="1" id="KW-0732">Signal</keyword>
<proteinExistence type="predicted"/>
<accession>A0ABU3SXR7</accession>